<feature type="domain" description="LITAF" evidence="9">
    <location>
        <begin position="1"/>
        <end position="66"/>
    </location>
</feature>
<keyword evidence="11" id="KW-1185">Reference proteome</keyword>
<dbReference type="GO" id="GO:0005634">
    <property type="term" value="C:nucleus"/>
    <property type="evidence" value="ECO:0007669"/>
    <property type="project" value="TreeGrafter"/>
</dbReference>
<dbReference type="AlphaFoldDB" id="A0AAY4CR33"/>
<keyword evidence="5" id="KW-0479">Metal-binding</keyword>
<reference evidence="10" key="2">
    <citation type="submission" date="2025-09" db="UniProtKB">
        <authorList>
            <consortium name="Ensembl"/>
        </authorList>
    </citation>
    <scope>IDENTIFICATION</scope>
</reference>
<dbReference type="InterPro" id="IPR006629">
    <property type="entry name" value="LITAF"/>
</dbReference>
<evidence type="ECO:0000256" key="3">
    <source>
        <dbReference type="ARBA" id="ARBA00004630"/>
    </source>
</evidence>
<organism evidence="10 11">
    <name type="scientific">Denticeps clupeoides</name>
    <name type="common">denticle herring</name>
    <dbReference type="NCBI Taxonomy" id="299321"/>
    <lineage>
        <taxon>Eukaryota</taxon>
        <taxon>Metazoa</taxon>
        <taxon>Chordata</taxon>
        <taxon>Craniata</taxon>
        <taxon>Vertebrata</taxon>
        <taxon>Euteleostomi</taxon>
        <taxon>Actinopterygii</taxon>
        <taxon>Neopterygii</taxon>
        <taxon>Teleostei</taxon>
        <taxon>Clupei</taxon>
        <taxon>Clupeiformes</taxon>
        <taxon>Denticipitoidei</taxon>
        <taxon>Denticipitidae</taxon>
        <taxon>Denticeps</taxon>
    </lineage>
</organism>
<evidence type="ECO:0000256" key="4">
    <source>
        <dbReference type="ARBA" id="ARBA00005975"/>
    </source>
</evidence>
<evidence type="ECO:0000256" key="7">
    <source>
        <dbReference type="ARBA" id="ARBA00023136"/>
    </source>
</evidence>
<proteinExistence type="inferred from homology"/>
<evidence type="ECO:0000313" key="10">
    <source>
        <dbReference type="Ensembl" id="ENSDCDP00010035583.1"/>
    </source>
</evidence>
<dbReference type="Proteomes" id="UP000694580">
    <property type="component" value="Unplaced"/>
</dbReference>
<evidence type="ECO:0000256" key="6">
    <source>
        <dbReference type="ARBA" id="ARBA00022833"/>
    </source>
</evidence>
<comment type="subcellular location">
    <subcellularLocation>
        <location evidence="1">Endosome membrane</location>
        <topology evidence="1">Peripheral membrane protein</topology>
        <orientation evidence="1">Cytoplasmic side</orientation>
    </subcellularLocation>
    <subcellularLocation>
        <location evidence="2">Late endosome membrane</location>
    </subcellularLocation>
    <subcellularLocation>
        <location evidence="3">Lysosome membrane</location>
        <topology evidence="3">Peripheral membrane protein</topology>
        <orientation evidence="3">Cytoplasmic side</orientation>
    </subcellularLocation>
</comment>
<dbReference type="SMART" id="SM00714">
    <property type="entry name" value="LITAF"/>
    <property type="match status" value="1"/>
</dbReference>
<reference evidence="10" key="1">
    <citation type="submission" date="2025-08" db="UniProtKB">
        <authorList>
            <consortium name="Ensembl"/>
        </authorList>
    </citation>
    <scope>IDENTIFICATION</scope>
</reference>
<sequence length="67" mass="7396">MAAQPQSEVNTSVEYKVGAFAWLMCFVFIILGMVFGCCLIPFCSNTFKDAHHKCPLCGAGLDVHKRL</sequence>
<name>A0AAY4CR33_9TELE</name>
<keyword evidence="6" id="KW-0862">Zinc</keyword>
<comment type="similarity">
    <text evidence="4">Belongs to the CDIP1/LITAF family.</text>
</comment>
<dbReference type="PROSITE" id="PS51837">
    <property type="entry name" value="LITAF"/>
    <property type="match status" value="1"/>
</dbReference>
<evidence type="ECO:0000256" key="8">
    <source>
        <dbReference type="SAM" id="Phobius"/>
    </source>
</evidence>
<evidence type="ECO:0000259" key="9">
    <source>
        <dbReference type="PROSITE" id="PS51837"/>
    </source>
</evidence>
<dbReference type="Ensembl" id="ENSDCDT00010044521.1">
    <property type="protein sequence ID" value="ENSDCDP00010035583.1"/>
    <property type="gene ID" value="ENSDCDG00010023062.1"/>
</dbReference>
<keyword evidence="7 8" id="KW-0472">Membrane</keyword>
<dbReference type="GeneTree" id="ENSGT00940000177139"/>
<protein>
    <recommendedName>
        <fullName evidence="9">LITAF domain-containing protein</fullName>
    </recommendedName>
</protein>
<keyword evidence="8" id="KW-0812">Transmembrane</keyword>
<dbReference type="Pfam" id="PF10601">
    <property type="entry name" value="zf-LITAF-like"/>
    <property type="match status" value="1"/>
</dbReference>
<evidence type="ECO:0000313" key="11">
    <source>
        <dbReference type="Proteomes" id="UP000694580"/>
    </source>
</evidence>
<accession>A0AAY4CR33</accession>
<dbReference type="PANTHER" id="PTHR23292">
    <property type="entry name" value="LIPOPOLYSACCHARIDE-INDUCED TUMOR NECROSIS FACTOR-ALPHA FACTOR"/>
    <property type="match status" value="1"/>
</dbReference>
<evidence type="ECO:0000256" key="5">
    <source>
        <dbReference type="ARBA" id="ARBA00022723"/>
    </source>
</evidence>
<dbReference type="GO" id="GO:0098560">
    <property type="term" value="C:cytoplasmic side of late endosome membrane"/>
    <property type="evidence" value="ECO:0007669"/>
    <property type="project" value="TreeGrafter"/>
</dbReference>
<keyword evidence="8" id="KW-1133">Transmembrane helix</keyword>
<dbReference type="InterPro" id="IPR037519">
    <property type="entry name" value="LITAF_fam"/>
</dbReference>
<dbReference type="PANTHER" id="PTHR23292:SF28">
    <property type="entry name" value="LIPOPOLYSACCHARIDE-INDUCED TUMOR NECROSIS FACTOR-ALPHA FACTOR-LIKE"/>
    <property type="match status" value="1"/>
</dbReference>
<dbReference type="GO" id="GO:0098574">
    <property type="term" value="C:cytoplasmic side of lysosomal membrane"/>
    <property type="evidence" value="ECO:0007669"/>
    <property type="project" value="TreeGrafter"/>
</dbReference>
<dbReference type="GO" id="GO:0008270">
    <property type="term" value="F:zinc ion binding"/>
    <property type="evidence" value="ECO:0007669"/>
    <property type="project" value="TreeGrafter"/>
</dbReference>
<evidence type="ECO:0000256" key="1">
    <source>
        <dbReference type="ARBA" id="ARBA00004125"/>
    </source>
</evidence>
<feature type="transmembrane region" description="Helical" evidence="8">
    <location>
        <begin position="20"/>
        <end position="43"/>
    </location>
</feature>
<evidence type="ECO:0000256" key="2">
    <source>
        <dbReference type="ARBA" id="ARBA00004414"/>
    </source>
</evidence>